<evidence type="ECO:0008006" key="4">
    <source>
        <dbReference type="Google" id="ProtNLM"/>
    </source>
</evidence>
<keyword evidence="3" id="KW-1185">Reference proteome</keyword>
<dbReference type="InterPro" id="IPR044252">
    <property type="entry name" value="RPP3"/>
</dbReference>
<dbReference type="EMBL" id="JAJJMA010121926">
    <property type="protein sequence ID" value="MCL7032299.1"/>
    <property type="molecule type" value="Genomic_DNA"/>
</dbReference>
<protein>
    <recommendedName>
        <fullName evidence="4">60S acidic ribosomal protein P3</fullName>
    </recommendedName>
</protein>
<proteinExistence type="predicted"/>
<sequence>MGVFIVFVCKSSDGVWSAKQYKGKLVKEAVSRDSGEVRSSFLLVNPSSAVFDGGGGAPRSAGDLVAVEAPAAEDKKEEKEESDDDLGGFFDDLF</sequence>
<dbReference type="AlphaFoldDB" id="A0AA41V605"/>
<dbReference type="PANTHER" id="PTHR47207:SF2">
    <property type="entry name" value="LARGE RIBOSOMAL SUBUNIT PROTEIN P3Y-RELATED"/>
    <property type="match status" value="1"/>
</dbReference>
<dbReference type="PANTHER" id="PTHR47207">
    <property type="entry name" value="60S ACIDIC RIBOSOMAL PROTEIN P3-1-RELATED"/>
    <property type="match status" value="1"/>
</dbReference>
<name>A0AA41V605_PAPNU</name>
<dbReference type="Proteomes" id="UP001177140">
    <property type="component" value="Unassembled WGS sequence"/>
</dbReference>
<comment type="caution">
    <text evidence="2">The sequence shown here is derived from an EMBL/GenBank/DDBJ whole genome shotgun (WGS) entry which is preliminary data.</text>
</comment>
<reference evidence="2" key="1">
    <citation type="submission" date="2022-03" db="EMBL/GenBank/DDBJ databases">
        <title>A functionally conserved STORR gene fusion in Papaver species that diverged 16.8 million years ago.</title>
        <authorList>
            <person name="Catania T."/>
        </authorList>
    </citation>
    <scope>NUCLEOTIDE SEQUENCE</scope>
    <source>
        <strain evidence="2">S-191538</strain>
    </source>
</reference>
<evidence type="ECO:0000313" key="3">
    <source>
        <dbReference type="Proteomes" id="UP001177140"/>
    </source>
</evidence>
<evidence type="ECO:0000313" key="2">
    <source>
        <dbReference type="EMBL" id="MCL7032299.1"/>
    </source>
</evidence>
<evidence type="ECO:0000256" key="1">
    <source>
        <dbReference type="SAM" id="MobiDB-lite"/>
    </source>
</evidence>
<dbReference type="GO" id="GO:0003735">
    <property type="term" value="F:structural constituent of ribosome"/>
    <property type="evidence" value="ECO:0007669"/>
    <property type="project" value="InterPro"/>
</dbReference>
<dbReference type="GO" id="GO:0005840">
    <property type="term" value="C:ribosome"/>
    <property type="evidence" value="ECO:0007669"/>
    <property type="project" value="InterPro"/>
</dbReference>
<organism evidence="2 3">
    <name type="scientific">Papaver nudicaule</name>
    <name type="common">Iceland poppy</name>
    <dbReference type="NCBI Taxonomy" id="74823"/>
    <lineage>
        <taxon>Eukaryota</taxon>
        <taxon>Viridiplantae</taxon>
        <taxon>Streptophyta</taxon>
        <taxon>Embryophyta</taxon>
        <taxon>Tracheophyta</taxon>
        <taxon>Spermatophyta</taxon>
        <taxon>Magnoliopsida</taxon>
        <taxon>Ranunculales</taxon>
        <taxon>Papaveraceae</taxon>
        <taxon>Papaveroideae</taxon>
        <taxon>Papaver</taxon>
    </lineage>
</organism>
<feature type="region of interest" description="Disordered" evidence="1">
    <location>
        <begin position="69"/>
        <end position="94"/>
    </location>
</feature>
<gene>
    <name evidence="2" type="ORF">MKW94_008960</name>
</gene>
<accession>A0AA41V605</accession>